<dbReference type="AlphaFoldDB" id="A0A164J0E2"/>
<sequence length="245" mass="27226">QKMGRSVEDVKQVIDGFLDKAKSSDLFTLWGRRMAGQATSVGGAIGRCFSESKDVLSAEGKIRLLEVEKAEGLDVLKKSFKFVGYTEKAIKIVNWIKNGTEILGLITFAPEYVKNVESSLSVEARKLEAGEQEKEVMQQAHQNRESINEEEKEEDQLNADESAETTHATYSVASTTTAESETKVFNEYKQNVKERIEGDVVTYMVDSVTKTWMQPWLQSKIEGLIVSAGQNVLERIGSMSKGSQG</sequence>
<keyword evidence="3" id="KW-1185">Reference proteome</keyword>
<evidence type="ECO:0000313" key="2">
    <source>
        <dbReference type="EMBL" id="KZS01822.1"/>
    </source>
</evidence>
<feature type="compositionally biased region" description="Basic and acidic residues" evidence="1">
    <location>
        <begin position="131"/>
        <end position="149"/>
    </location>
</feature>
<gene>
    <name evidence="2" type="ORF">APZ42_001403</name>
</gene>
<name>A0A164J0E2_9CRUS</name>
<evidence type="ECO:0000313" key="3">
    <source>
        <dbReference type="Proteomes" id="UP000076858"/>
    </source>
</evidence>
<dbReference type="EMBL" id="LRGB01006065">
    <property type="protein sequence ID" value="KZS01822.1"/>
    <property type="molecule type" value="Genomic_DNA"/>
</dbReference>
<proteinExistence type="predicted"/>
<organism evidence="2 3">
    <name type="scientific">Daphnia magna</name>
    <dbReference type="NCBI Taxonomy" id="35525"/>
    <lineage>
        <taxon>Eukaryota</taxon>
        <taxon>Metazoa</taxon>
        <taxon>Ecdysozoa</taxon>
        <taxon>Arthropoda</taxon>
        <taxon>Crustacea</taxon>
        <taxon>Branchiopoda</taxon>
        <taxon>Diplostraca</taxon>
        <taxon>Cladocera</taxon>
        <taxon>Anomopoda</taxon>
        <taxon>Daphniidae</taxon>
        <taxon>Daphnia</taxon>
    </lineage>
</organism>
<feature type="region of interest" description="Disordered" evidence="1">
    <location>
        <begin position="131"/>
        <end position="175"/>
    </location>
</feature>
<reference evidence="2 3" key="1">
    <citation type="submission" date="2016-03" db="EMBL/GenBank/DDBJ databases">
        <title>EvidentialGene: Evidence-directed Construction of Genes on Genomes.</title>
        <authorList>
            <person name="Gilbert D.G."/>
            <person name="Choi J.-H."/>
            <person name="Mockaitis K."/>
            <person name="Colbourne J."/>
            <person name="Pfrender M."/>
        </authorList>
    </citation>
    <scope>NUCLEOTIDE SEQUENCE [LARGE SCALE GENOMIC DNA]</scope>
    <source>
        <strain evidence="2 3">Xinb3</strain>
        <tissue evidence="2">Complete organism</tissue>
    </source>
</reference>
<accession>A0A164J0E2</accession>
<feature type="compositionally biased region" description="Acidic residues" evidence="1">
    <location>
        <begin position="150"/>
        <end position="163"/>
    </location>
</feature>
<protein>
    <submittedName>
        <fullName evidence="2">Uncharacterized protein</fullName>
    </submittedName>
</protein>
<feature type="compositionally biased region" description="Low complexity" evidence="1">
    <location>
        <begin position="165"/>
        <end position="175"/>
    </location>
</feature>
<comment type="caution">
    <text evidence="2">The sequence shown here is derived from an EMBL/GenBank/DDBJ whole genome shotgun (WGS) entry which is preliminary data.</text>
</comment>
<dbReference type="OrthoDB" id="6355656at2759"/>
<feature type="non-terminal residue" evidence="2">
    <location>
        <position position="1"/>
    </location>
</feature>
<dbReference type="Proteomes" id="UP000076858">
    <property type="component" value="Unassembled WGS sequence"/>
</dbReference>
<evidence type="ECO:0000256" key="1">
    <source>
        <dbReference type="SAM" id="MobiDB-lite"/>
    </source>
</evidence>
<feature type="non-terminal residue" evidence="2">
    <location>
        <position position="245"/>
    </location>
</feature>